<dbReference type="Proteomes" id="UP001318860">
    <property type="component" value="Unassembled WGS sequence"/>
</dbReference>
<proteinExistence type="predicted"/>
<dbReference type="InterPro" id="IPR052929">
    <property type="entry name" value="RNase_H-like_EbsB-rel"/>
</dbReference>
<evidence type="ECO:0000313" key="5">
    <source>
        <dbReference type="Proteomes" id="UP001318860"/>
    </source>
</evidence>
<dbReference type="InterPro" id="IPR002156">
    <property type="entry name" value="RNaseH_domain"/>
</dbReference>
<feature type="domain" description="Reverse transcriptase zinc-binding" evidence="3">
    <location>
        <begin position="357"/>
        <end position="446"/>
    </location>
</feature>
<dbReference type="InterPro" id="IPR012337">
    <property type="entry name" value="RNaseH-like_sf"/>
</dbReference>
<dbReference type="Pfam" id="PF13456">
    <property type="entry name" value="RVT_3"/>
    <property type="match status" value="1"/>
</dbReference>
<reference evidence="4 5" key="1">
    <citation type="journal article" date="2021" name="Comput. Struct. Biotechnol. J.">
        <title>De novo genome assembly of the potent medicinal plant Rehmannia glutinosa using nanopore technology.</title>
        <authorList>
            <person name="Ma L."/>
            <person name="Dong C."/>
            <person name="Song C."/>
            <person name="Wang X."/>
            <person name="Zheng X."/>
            <person name="Niu Y."/>
            <person name="Chen S."/>
            <person name="Feng W."/>
        </authorList>
    </citation>
    <scope>NUCLEOTIDE SEQUENCE [LARGE SCALE GENOMIC DNA]</scope>
    <source>
        <strain evidence="4">DH-2019</strain>
    </source>
</reference>
<dbReference type="PANTHER" id="PTHR47074:SF48">
    <property type="entry name" value="POLYNUCLEOTIDYL TRANSFERASE, RIBONUCLEASE H-LIKE SUPERFAMILY PROTEIN"/>
    <property type="match status" value="1"/>
</dbReference>
<gene>
    <name evidence="4" type="ORF">DH2020_024681</name>
</gene>
<name>A0ABR0W5X8_REHGL</name>
<feature type="domain" description="RNase H type-1" evidence="2">
    <location>
        <begin position="554"/>
        <end position="674"/>
    </location>
</feature>
<feature type="compositionally biased region" description="Acidic residues" evidence="1">
    <location>
        <begin position="12"/>
        <end position="23"/>
    </location>
</feature>
<dbReference type="Gene3D" id="3.30.420.10">
    <property type="entry name" value="Ribonuclease H-like superfamily/Ribonuclease H"/>
    <property type="match status" value="1"/>
</dbReference>
<organism evidence="4 5">
    <name type="scientific">Rehmannia glutinosa</name>
    <name type="common">Chinese foxglove</name>
    <dbReference type="NCBI Taxonomy" id="99300"/>
    <lineage>
        <taxon>Eukaryota</taxon>
        <taxon>Viridiplantae</taxon>
        <taxon>Streptophyta</taxon>
        <taxon>Embryophyta</taxon>
        <taxon>Tracheophyta</taxon>
        <taxon>Spermatophyta</taxon>
        <taxon>Magnoliopsida</taxon>
        <taxon>eudicotyledons</taxon>
        <taxon>Gunneridae</taxon>
        <taxon>Pentapetalae</taxon>
        <taxon>asterids</taxon>
        <taxon>lamiids</taxon>
        <taxon>Lamiales</taxon>
        <taxon>Orobanchaceae</taxon>
        <taxon>Rehmannieae</taxon>
        <taxon>Rehmannia</taxon>
    </lineage>
</organism>
<keyword evidence="5" id="KW-1185">Reference proteome</keyword>
<dbReference type="CDD" id="cd06222">
    <property type="entry name" value="RNase_H_like"/>
    <property type="match status" value="1"/>
</dbReference>
<protein>
    <submittedName>
        <fullName evidence="4">Uncharacterized protein</fullName>
    </submittedName>
</protein>
<feature type="region of interest" description="Disordered" evidence="1">
    <location>
        <begin position="1"/>
        <end position="25"/>
    </location>
</feature>
<dbReference type="EMBL" id="JABTTQ020000107">
    <property type="protein sequence ID" value="KAK6141580.1"/>
    <property type="molecule type" value="Genomic_DNA"/>
</dbReference>
<dbReference type="InterPro" id="IPR036397">
    <property type="entry name" value="RNaseH_sf"/>
</dbReference>
<evidence type="ECO:0000256" key="1">
    <source>
        <dbReference type="SAM" id="MobiDB-lite"/>
    </source>
</evidence>
<evidence type="ECO:0000313" key="4">
    <source>
        <dbReference type="EMBL" id="KAK6141580.1"/>
    </source>
</evidence>
<dbReference type="PANTHER" id="PTHR47074">
    <property type="entry name" value="BNAC02G40300D PROTEIN"/>
    <property type="match status" value="1"/>
</dbReference>
<accession>A0ABR0W5X8</accession>
<comment type="caution">
    <text evidence="4">The sequence shown here is derived from an EMBL/GenBank/DDBJ whole genome shotgun (WGS) entry which is preliminary data.</text>
</comment>
<evidence type="ECO:0000259" key="2">
    <source>
        <dbReference type="Pfam" id="PF13456"/>
    </source>
</evidence>
<evidence type="ECO:0000259" key="3">
    <source>
        <dbReference type="Pfam" id="PF13966"/>
    </source>
</evidence>
<dbReference type="Pfam" id="PF13966">
    <property type="entry name" value="zf-RVT"/>
    <property type="match status" value="1"/>
</dbReference>
<dbReference type="SUPFAM" id="SSF53098">
    <property type="entry name" value="Ribonuclease H-like"/>
    <property type="match status" value="1"/>
</dbReference>
<sequence>MEPNLAELSLHEEEEEGSILDEGDNNHNNSDFELCLVGRFLTERSINGHVMKNRLANIWRPMKGEKWLRDDVVEEVVPESDTSENFPVKESGSCSNQIINLVNPKNQGFSGKGVSVTSNRFINVGVMEKNVGGSISKIYNDDEEEMVGLGLVEDRKRRRGIIIDEAQNNIGVATNEQGTQTGGKGERDGEENVLLYEETRMKLNALLSQEECYWKQRAKIHWLKEGDNNTRFFHKFASARQMRNYLTKIQDENGLWHEDQSEVGEIVKRYYENLFSEVWGELWLRDETNFYISTPINQELANITVSDLLIPGIRQWDGGLLEELFCTRDIEQISNIPLSLNEGEDFRVWHFDKKGKYLVKSGYRVARNFSEEVVEGNSRLWSQLWRMNIPPKIKHFIWRVCMNCLPVRSNLVCRHIPVSSACVFCNFEIETCWHLFVNCRFCKSCWRAVGMYELVDEWAEKSESMQDFVEAGISHGESWVAAKFCTILWCLWRQRNCEVWENKHLSAAGTIVLALHVLNDWCKSRGEWLSNETEKLDVQGQFWRKPIFPFMKGNVDAALNHNSNYTGIGMILKDDQGDFVVARTMWFPGLFTVREVEAMGVREALSWIHGLGIRHVEVETDAKYVIDDLSSPVSGRSEYDCILQECQSLLLGEPEVSVGFVRRNANMVAHELAK</sequence>
<dbReference type="InterPro" id="IPR026960">
    <property type="entry name" value="RVT-Znf"/>
</dbReference>
<dbReference type="InterPro" id="IPR044730">
    <property type="entry name" value="RNase_H-like_dom_plant"/>
</dbReference>